<dbReference type="InterPro" id="IPR013497">
    <property type="entry name" value="Topo_IA_cen"/>
</dbReference>
<dbReference type="GO" id="GO:0003677">
    <property type="term" value="F:DNA binding"/>
    <property type="evidence" value="ECO:0007669"/>
    <property type="project" value="InterPro"/>
</dbReference>
<keyword evidence="3" id="KW-1185">Reference proteome</keyword>
<reference evidence="3" key="1">
    <citation type="submission" date="2018-02" db="EMBL/GenBank/DDBJ databases">
        <authorList>
            <person name="Clavel T."/>
            <person name="Strowig T."/>
        </authorList>
    </citation>
    <scope>NUCLEOTIDE SEQUENCE [LARGE SCALE GENOMIC DNA]</scope>
    <source>
        <strain evidence="3">DSM 100764</strain>
    </source>
</reference>
<feature type="domain" description="Topo IA-type catalytic" evidence="1">
    <location>
        <begin position="244"/>
        <end position="405"/>
    </location>
</feature>
<organism evidence="2 3">
    <name type="scientific">Paramuribaculum intestinale</name>
    <dbReference type="NCBI Taxonomy" id="2094151"/>
    <lineage>
        <taxon>Bacteria</taxon>
        <taxon>Pseudomonadati</taxon>
        <taxon>Bacteroidota</taxon>
        <taxon>Bacteroidia</taxon>
        <taxon>Bacteroidales</taxon>
        <taxon>Muribaculaceae</taxon>
        <taxon>Paramuribaculum</taxon>
    </lineage>
</organism>
<dbReference type="Proteomes" id="UP000244925">
    <property type="component" value="Unassembled WGS sequence"/>
</dbReference>
<dbReference type="Gene3D" id="2.70.20.10">
    <property type="entry name" value="Topoisomerase I, domain 3"/>
    <property type="match status" value="1"/>
</dbReference>
<evidence type="ECO:0000259" key="1">
    <source>
        <dbReference type="Pfam" id="PF01131"/>
    </source>
</evidence>
<proteinExistence type="predicted"/>
<dbReference type="InterPro" id="IPR023405">
    <property type="entry name" value="Topo_IA_core_domain"/>
</dbReference>
<dbReference type="Gene3D" id="1.10.290.10">
    <property type="entry name" value="Topoisomerase I, domain 4"/>
    <property type="match status" value="1"/>
</dbReference>
<dbReference type="InterPro" id="IPR013825">
    <property type="entry name" value="Topo_IA_cen_sub2"/>
</dbReference>
<dbReference type="Pfam" id="PF01131">
    <property type="entry name" value="Topoisom_bac"/>
    <property type="match status" value="1"/>
</dbReference>
<dbReference type="AlphaFoldDB" id="A0A2V1IQ32"/>
<gene>
    <name evidence="2" type="ORF">C5O25_10160</name>
</gene>
<sequence length="653" mass="72427">MKVIITETTAVASAIARALNVNNKVSAPGVFYDAKTAVITVPKDFIAPYGVGVLPGKDALPIVPERYSYGLRVTRGEPGRNGISAEDQAYADYIGDLIRGGREVVFASDGGADAQGRFSNICRFFKVGAPTSRMWVTRLEKKALKRAYETRVRGRAMYNLAQSGLVAMAMNEAFKYNVTEAYRAMFPRLVDPVCRQDMLILAVANSYLRDDAAARTAHEVVTTHSLMVSGEVLGQTVKFYPTTTYASKEDCAKAHEAITTPGNLTSTCLETDDEISEAPALYTLATLQADVWSRLSMPFAKTRDIAERLFLDGLISSPFTNNPKLPESMRGYILKRCRWAKGYPFAADEEVPHTHGIITTGKKPFMPDTDTQAVYDIIAERFDAAMTGATVSTELVIGMEIDGTPFFGTMPWFCCDEVPSSVEIRITGKSCFTHKSKAPEPPKMNDLLGVMATLMRKLSDRFNPGMPFSADSHDVTDALDRLRNNGFIIDVCGEPVISADGRLLLATFDETYALENLLADQVEAERLYANRKMSKGGAKLMAEFGKRIYDKTEQLINDSRLFRTTPDTHVCPICGRHSVLRYPRVMKCHVCGFTMPLQFMGHKFSEKEIHHLLTHRYTSTIPFVNRRGHEFYDAVVIGKGKGLEFAPVMAKIY</sequence>
<protein>
    <recommendedName>
        <fullName evidence="1">Topo IA-type catalytic domain-containing protein</fullName>
    </recommendedName>
</protein>
<dbReference type="GeneID" id="93423602"/>
<dbReference type="GO" id="GO:0006265">
    <property type="term" value="P:DNA topological change"/>
    <property type="evidence" value="ECO:0007669"/>
    <property type="project" value="InterPro"/>
</dbReference>
<accession>A0A2V1IQ32</accession>
<evidence type="ECO:0000313" key="3">
    <source>
        <dbReference type="Proteomes" id="UP000244925"/>
    </source>
</evidence>
<name>A0A2V1IQ32_9BACT</name>
<comment type="caution">
    <text evidence="2">The sequence shown here is derived from an EMBL/GenBank/DDBJ whole genome shotgun (WGS) entry which is preliminary data.</text>
</comment>
<dbReference type="RefSeq" id="WP_107036634.1">
    <property type="nucleotide sequence ID" value="NZ_CP098825.1"/>
</dbReference>
<dbReference type="SUPFAM" id="SSF56712">
    <property type="entry name" value="Prokaryotic type I DNA topoisomerase"/>
    <property type="match status" value="1"/>
</dbReference>
<dbReference type="InterPro" id="IPR013826">
    <property type="entry name" value="Topo_IA_cen_sub3"/>
</dbReference>
<dbReference type="EMBL" id="PUBV01000024">
    <property type="protein sequence ID" value="PWB06446.1"/>
    <property type="molecule type" value="Genomic_DNA"/>
</dbReference>
<evidence type="ECO:0000313" key="2">
    <source>
        <dbReference type="EMBL" id="PWB06446.1"/>
    </source>
</evidence>
<dbReference type="GO" id="GO:0003916">
    <property type="term" value="F:DNA topoisomerase activity"/>
    <property type="evidence" value="ECO:0007669"/>
    <property type="project" value="InterPro"/>
</dbReference>